<feature type="region of interest" description="Disordered" evidence="4">
    <location>
        <begin position="180"/>
        <end position="205"/>
    </location>
</feature>
<dbReference type="GO" id="GO:0006952">
    <property type="term" value="P:defense response"/>
    <property type="evidence" value="ECO:0007669"/>
    <property type="project" value="UniProtKB-KW"/>
</dbReference>
<keyword evidence="3" id="KW-0611">Plant defense</keyword>
<dbReference type="AlphaFoldDB" id="A0A8X7VVG5"/>
<dbReference type="Pfam" id="PF23282">
    <property type="entry name" value="WHD_ROQ1"/>
    <property type="match status" value="1"/>
</dbReference>
<evidence type="ECO:0008006" key="9">
    <source>
        <dbReference type="Google" id="ProtNLM"/>
    </source>
</evidence>
<dbReference type="Proteomes" id="UP000886595">
    <property type="component" value="Unassembled WGS sequence"/>
</dbReference>
<dbReference type="InterPro" id="IPR058546">
    <property type="entry name" value="RPS4B/Roq1-like_LRR"/>
</dbReference>
<keyword evidence="8" id="KW-1185">Reference proteome</keyword>
<dbReference type="Pfam" id="PF01582">
    <property type="entry name" value="TIR"/>
    <property type="match status" value="1"/>
</dbReference>
<evidence type="ECO:0000256" key="2">
    <source>
        <dbReference type="ARBA" id="ARBA00022737"/>
    </source>
</evidence>
<dbReference type="Gene3D" id="3.40.50.300">
    <property type="entry name" value="P-loop containing nucleotide triphosphate hydrolases"/>
    <property type="match status" value="1"/>
</dbReference>
<keyword evidence="1" id="KW-0433">Leucine-rich repeat</keyword>
<dbReference type="SUPFAM" id="SSF46785">
    <property type="entry name" value="Winged helix' DNA-binding domain"/>
    <property type="match status" value="1"/>
</dbReference>
<comment type="caution">
    <text evidence="7">The sequence shown here is derived from an EMBL/GenBank/DDBJ whole genome shotgun (WGS) entry which is preliminary data.</text>
</comment>
<dbReference type="InterPro" id="IPR058192">
    <property type="entry name" value="WHD_ROQ1-like"/>
</dbReference>
<dbReference type="SUPFAM" id="SSF52058">
    <property type="entry name" value="L domain-like"/>
    <property type="match status" value="1"/>
</dbReference>
<dbReference type="SUPFAM" id="SSF52200">
    <property type="entry name" value="Toll/Interleukin receptor TIR domain"/>
    <property type="match status" value="1"/>
</dbReference>
<evidence type="ECO:0000313" key="8">
    <source>
        <dbReference type="Proteomes" id="UP000886595"/>
    </source>
</evidence>
<dbReference type="OrthoDB" id="1093888at2759"/>
<reference evidence="7 8" key="1">
    <citation type="submission" date="2020-02" db="EMBL/GenBank/DDBJ databases">
        <authorList>
            <person name="Ma Q."/>
            <person name="Huang Y."/>
            <person name="Song X."/>
            <person name="Pei D."/>
        </authorList>
    </citation>
    <scope>NUCLEOTIDE SEQUENCE [LARGE SCALE GENOMIC DNA]</scope>
    <source>
        <strain evidence="7">Sxm20200214</strain>
        <tissue evidence="7">Leaf</tissue>
    </source>
</reference>
<evidence type="ECO:0000256" key="3">
    <source>
        <dbReference type="ARBA" id="ARBA00022821"/>
    </source>
</evidence>
<dbReference type="InterPro" id="IPR035897">
    <property type="entry name" value="Toll_tir_struct_dom_sf"/>
</dbReference>
<dbReference type="InterPro" id="IPR032675">
    <property type="entry name" value="LRR_dom_sf"/>
</dbReference>
<dbReference type="Gene3D" id="3.30.70.100">
    <property type="match status" value="1"/>
</dbReference>
<dbReference type="InterPro" id="IPR036390">
    <property type="entry name" value="WH_DNA-bd_sf"/>
</dbReference>
<dbReference type="GO" id="GO:0007165">
    <property type="term" value="P:signal transduction"/>
    <property type="evidence" value="ECO:0007669"/>
    <property type="project" value="InterPro"/>
</dbReference>
<dbReference type="Gene3D" id="3.80.10.10">
    <property type="entry name" value="Ribonuclease Inhibitor"/>
    <property type="match status" value="2"/>
</dbReference>
<evidence type="ECO:0000313" key="7">
    <source>
        <dbReference type="EMBL" id="KAG2318411.1"/>
    </source>
</evidence>
<dbReference type="InterPro" id="IPR006936">
    <property type="entry name" value="ALOG_dom"/>
</dbReference>
<dbReference type="GO" id="GO:0043531">
    <property type="term" value="F:ADP binding"/>
    <property type="evidence" value="ECO:0007669"/>
    <property type="project" value="InterPro"/>
</dbReference>
<dbReference type="InterPro" id="IPR002182">
    <property type="entry name" value="NB-ARC"/>
</dbReference>
<proteinExistence type="predicted"/>
<evidence type="ECO:0000256" key="4">
    <source>
        <dbReference type="SAM" id="MobiDB-lite"/>
    </source>
</evidence>
<dbReference type="InterPro" id="IPR027417">
    <property type="entry name" value="P-loop_NTPase"/>
</dbReference>
<sequence>MSKYWKVLSDLISGSAATGQSSDDRIKTLQDARGKDKACIDGKDHKVVVLKIDLPDFKSRINAWRSARAKVSKIPGVSSVVRNEGEMTVIGTMDPQDILEKLNKYWPTEILKVEPWVESSKSRSKKHKHFSEEESLAAEISLAQEISREEAILAQAEEAFLADAMLMSSLAVTKSLSCEERSRSKSTEESGDPGSGTSGTNFQRKSTTIPLHPSCYQNDEWNSFCEFLSNRLRPLTLSGCRSNDVIDFLRIMRQASSDVHALVGRLSSACDVFGIKPKNNPFHSVAVTAYLETTRERETECILVVSCNGNFDVDETSFIEAILKELHKREVAPVSYNLLGRQHLDAEMLNRSSVGIMVLSNSYACSRQSLDHLVAVMEHLKVKNVVIVPVYFKVTLSDICGLEGKFEAVFLQYLSSAQPDRVQKWEAAMADLASTDGHEWTKETQVTLAEEVVRSACLRLYMKSSKNLVRILALLNHSQSSDADFVGIWGMAGIGKTSIAREIFGILAPQYDLCYFLQDFDLMCQIKGLRQMREDFYSIVFGEEKPSICASDVKPSFLRDWFHKRTVLVVLDDVSSARDAEGVLGGFGWFSHRHRIILTSRRKQVLVQCKVKEPYEIQQLCQFESFRFCKQYLNGESGVMSELMSCSSGIPLVLKVLGSSVSKQHFNNMKEHLHSLRRNPPTQILEAFRRSFDRLDENKKNIFLDIACFFRGYYKDHVVQLLDACGFRTYLGICDLIDESLISLLDNRIEIPIPFQDTGRFIVDQEDKNPCERSRLWDANDIIDVLTKNSGTEAIEGIFLDASDLTCELSPTVLGNMYRLRLLKFYCSISENEGKLNLPQGLDSLPDELRLLHWENYPLECLPCKFNPENLVEVNMPHSNLKKLWAGKKNLEKPKKIKLSHSRNLTDILMLSEALNLEDIDLEGCTSLVDISTSIPRCGKLVSLNMKDCSHLLTFPSIIHLTSLKILNLSGCLQLEEIQDFAPNLKEVYLAETPIRELPLSVVNITELATLDLENCRRLQQLPFGIRNSRSIVELKLSGCTSLENLPNLEALDCGPS</sequence>
<dbReference type="FunFam" id="3.80.10.10:FF:000386">
    <property type="entry name" value="Disease resistance protein RPS4"/>
    <property type="match status" value="1"/>
</dbReference>
<dbReference type="Pfam" id="PF07725">
    <property type="entry name" value="LRR_3"/>
    <property type="match status" value="1"/>
</dbReference>
<dbReference type="PROSITE" id="PS51697">
    <property type="entry name" value="ALOG"/>
    <property type="match status" value="1"/>
</dbReference>
<accession>A0A8X7VVG5</accession>
<dbReference type="SUPFAM" id="SSF52540">
    <property type="entry name" value="P-loop containing nucleoside triphosphate hydrolases"/>
    <property type="match status" value="1"/>
</dbReference>
<dbReference type="PROSITE" id="PS50104">
    <property type="entry name" value="TIR"/>
    <property type="match status" value="1"/>
</dbReference>
<dbReference type="Pfam" id="PF00931">
    <property type="entry name" value="NB-ARC"/>
    <property type="match status" value="1"/>
</dbReference>
<feature type="domain" description="TIR" evidence="5">
    <location>
        <begin position="299"/>
        <end position="460"/>
    </location>
</feature>
<evidence type="ECO:0000259" key="5">
    <source>
        <dbReference type="PROSITE" id="PS50104"/>
    </source>
</evidence>
<dbReference type="PRINTS" id="PR00364">
    <property type="entry name" value="DISEASERSIST"/>
</dbReference>
<dbReference type="InterPro" id="IPR000157">
    <property type="entry name" value="TIR_dom"/>
</dbReference>
<keyword evidence="2" id="KW-0677">Repeat</keyword>
<gene>
    <name evidence="7" type="ORF">Bca52824_011624</name>
</gene>
<dbReference type="InterPro" id="IPR011713">
    <property type="entry name" value="Leu-rich_rpt_3"/>
</dbReference>
<dbReference type="Pfam" id="PF23286">
    <property type="entry name" value="LRR_13"/>
    <property type="match status" value="1"/>
</dbReference>
<dbReference type="InterPro" id="IPR044974">
    <property type="entry name" value="Disease_R_plants"/>
</dbReference>
<name>A0A8X7VVG5_BRACI</name>
<dbReference type="Gene3D" id="3.40.50.10140">
    <property type="entry name" value="Toll/interleukin-1 receptor homology (TIR) domain"/>
    <property type="match status" value="1"/>
</dbReference>
<evidence type="ECO:0000256" key="1">
    <source>
        <dbReference type="ARBA" id="ARBA00022614"/>
    </source>
</evidence>
<dbReference type="PANTHER" id="PTHR11017">
    <property type="entry name" value="LEUCINE-RICH REPEAT-CONTAINING PROTEIN"/>
    <property type="match status" value="1"/>
</dbReference>
<feature type="domain" description="ALOG" evidence="6">
    <location>
        <begin position="212"/>
        <end position="308"/>
    </location>
</feature>
<evidence type="ECO:0000259" key="6">
    <source>
        <dbReference type="PROSITE" id="PS51697"/>
    </source>
</evidence>
<dbReference type="PANTHER" id="PTHR11017:SF549">
    <property type="entry name" value="DISEASE RESISTANCE PROTEIN RPP2A"/>
    <property type="match status" value="1"/>
</dbReference>
<protein>
    <recommendedName>
        <fullName evidence="9">Disease resistance protein</fullName>
    </recommendedName>
</protein>
<organism evidence="7 8">
    <name type="scientific">Brassica carinata</name>
    <name type="common">Ethiopian mustard</name>
    <name type="synonym">Abyssinian cabbage</name>
    <dbReference type="NCBI Taxonomy" id="52824"/>
    <lineage>
        <taxon>Eukaryota</taxon>
        <taxon>Viridiplantae</taxon>
        <taxon>Streptophyta</taxon>
        <taxon>Embryophyta</taxon>
        <taxon>Tracheophyta</taxon>
        <taxon>Spermatophyta</taxon>
        <taxon>Magnoliopsida</taxon>
        <taxon>eudicotyledons</taxon>
        <taxon>Gunneridae</taxon>
        <taxon>Pentapetalae</taxon>
        <taxon>rosids</taxon>
        <taxon>malvids</taxon>
        <taxon>Brassicales</taxon>
        <taxon>Brassicaceae</taxon>
        <taxon>Brassiceae</taxon>
        <taxon>Brassica</taxon>
    </lineage>
</organism>
<dbReference type="EMBL" id="JAAMPC010000003">
    <property type="protein sequence ID" value="KAG2318411.1"/>
    <property type="molecule type" value="Genomic_DNA"/>
</dbReference>